<keyword evidence="4 8" id="KW-0028">Amino-acid biosynthesis</keyword>
<dbReference type="PANTHER" id="PTHR21090">
    <property type="entry name" value="AROM/DEHYDROQUINATE SYNTHASE"/>
    <property type="match status" value="1"/>
</dbReference>
<comment type="subcellular location">
    <subcellularLocation>
        <location evidence="8">Cytoplasm</location>
    </subcellularLocation>
</comment>
<keyword evidence="3 8" id="KW-0963">Cytoplasm</keyword>
<feature type="binding site" evidence="8">
    <location>
        <position position="23"/>
    </location>
    <ligand>
        <name>3-phosphoshikimate</name>
        <dbReference type="ChEBI" id="CHEBI:145989"/>
    </ligand>
</feature>
<protein>
    <recommendedName>
        <fullName evidence="8">3-phosphoshikimate 1-carboxyvinyltransferase</fullName>
        <ecNumber evidence="8">2.5.1.19</ecNumber>
    </recommendedName>
    <alternativeName>
        <fullName evidence="8">5-enolpyruvylshikimate-3-phosphate synthase</fullName>
        <shortName evidence="8">EPSP synthase</shortName>
        <shortName evidence="8">EPSPS</shortName>
    </alternativeName>
</protein>
<dbReference type="CDD" id="cd01556">
    <property type="entry name" value="EPSP_synthase"/>
    <property type="match status" value="1"/>
</dbReference>
<dbReference type="PANTHER" id="PTHR21090:SF5">
    <property type="entry name" value="PENTAFUNCTIONAL AROM POLYPEPTIDE"/>
    <property type="match status" value="1"/>
</dbReference>
<dbReference type="InterPro" id="IPR006264">
    <property type="entry name" value="EPSP_synthase"/>
</dbReference>
<feature type="binding site" evidence="8">
    <location>
        <position position="28"/>
    </location>
    <ligand>
        <name>3-phosphoshikimate</name>
        <dbReference type="ChEBI" id="CHEBI:145989"/>
    </ligand>
</feature>
<dbReference type="GO" id="GO:0003866">
    <property type="term" value="F:3-phosphoshikimate 1-carboxyvinyltransferase activity"/>
    <property type="evidence" value="ECO:0007669"/>
    <property type="project" value="UniProtKB-UniRule"/>
</dbReference>
<comment type="function">
    <text evidence="8">Catalyzes the transfer of the enolpyruvyl moiety of phosphoenolpyruvate (PEP) to the 5-hydroxyl of shikimate-3-phosphate (S3P) to produce enolpyruvyl shikimate-3-phosphate and inorganic phosphate.</text>
</comment>
<dbReference type="EMBL" id="FMYV01000004">
    <property type="protein sequence ID" value="SDC47322.1"/>
    <property type="molecule type" value="Genomic_DNA"/>
</dbReference>
<dbReference type="Gene3D" id="3.65.10.10">
    <property type="entry name" value="Enolpyruvate transferase domain"/>
    <property type="match status" value="2"/>
</dbReference>
<feature type="binding site" evidence="8">
    <location>
        <position position="341"/>
    </location>
    <ligand>
        <name>phosphoenolpyruvate</name>
        <dbReference type="ChEBI" id="CHEBI:58702"/>
    </ligand>
</feature>
<dbReference type="InterPro" id="IPR001986">
    <property type="entry name" value="Enolpyruvate_Tfrase_dom"/>
</dbReference>
<keyword evidence="6 8" id="KW-0057">Aromatic amino acid biosynthesis</keyword>
<comment type="catalytic activity">
    <reaction evidence="7">
        <text>3-phosphoshikimate + phosphoenolpyruvate = 5-O-(1-carboxyvinyl)-3-phosphoshikimate + phosphate</text>
        <dbReference type="Rhea" id="RHEA:21256"/>
        <dbReference type="ChEBI" id="CHEBI:43474"/>
        <dbReference type="ChEBI" id="CHEBI:57701"/>
        <dbReference type="ChEBI" id="CHEBI:58702"/>
        <dbReference type="ChEBI" id="CHEBI:145989"/>
        <dbReference type="EC" id="2.5.1.19"/>
    </reaction>
    <physiologicalReaction direction="left-to-right" evidence="7">
        <dbReference type="Rhea" id="RHEA:21257"/>
    </physiologicalReaction>
</comment>
<feature type="domain" description="Enolpyruvate transferase" evidence="9">
    <location>
        <begin position="11"/>
        <end position="417"/>
    </location>
</feature>
<dbReference type="GO" id="GO:0009423">
    <property type="term" value="P:chorismate biosynthetic process"/>
    <property type="evidence" value="ECO:0007669"/>
    <property type="project" value="UniProtKB-UniRule"/>
</dbReference>
<evidence type="ECO:0000313" key="10">
    <source>
        <dbReference type="EMBL" id="SDC47322.1"/>
    </source>
</evidence>
<dbReference type="NCBIfam" id="TIGR01356">
    <property type="entry name" value="aroA"/>
    <property type="match status" value="1"/>
</dbReference>
<dbReference type="PIRSF" id="PIRSF000505">
    <property type="entry name" value="EPSPS"/>
    <property type="match status" value="1"/>
</dbReference>
<feature type="binding site" evidence="8">
    <location>
        <position position="165"/>
    </location>
    <ligand>
        <name>phosphoenolpyruvate</name>
        <dbReference type="ChEBI" id="CHEBI:58702"/>
    </ligand>
</feature>
<reference evidence="10 11" key="1">
    <citation type="submission" date="2016-10" db="EMBL/GenBank/DDBJ databases">
        <authorList>
            <person name="de Groot N.N."/>
        </authorList>
    </citation>
    <scope>NUCLEOTIDE SEQUENCE [LARGE SCALE GENOMIC DNA]</scope>
    <source>
        <strain evidence="10 11">WG14</strain>
    </source>
</reference>
<feature type="binding site" evidence="8">
    <location>
        <position position="383"/>
    </location>
    <ligand>
        <name>phosphoenolpyruvate</name>
        <dbReference type="ChEBI" id="CHEBI:58702"/>
    </ligand>
</feature>
<comment type="pathway">
    <text evidence="1 8">Metabolic intermediate biosynthesis; chorismate biosynthesis; chorismate from D-erythrose 4-phosphate and phosphoenolpyruvate: step 6/7.</text>
</comment>
<evidence type="ECO:0000256" key="2">
    <source>
        <dbReference type="ARBA" id="ARBA00009948"/>
    </source>
</evidence>
<evidence type="ECO:0000256" key="8">
    <source>
        <dbReference type="HAMAP-Rule" id="MF_00210"/>
    </source>
</evidence>
<keyword evidence="11" id="KW-1185">Reference proteome</keyword>
<dbReference type="InterPro" id="IPR013792">
    <property type="entry name" value="RNA3'P_cycl/enolpyr_Trfase_a/b"/>
</dbReference>
<dbReference type="GO" id="GO:0005737">
    <property type="term" value="C:cytoplasm"/>
    <property type="evidence" value="ECO:0007669"/>
    <property type="project" value="UniProtKB-SubCell"/>
</dbReference>
<feature type="binding site" evidence="8">
    <location>
        <position position="165"/>
    </location>
    <ligand>
        <name>3-phosphoshikimate</name>
        <dbReference type="ChEBI" id="CHEBI:145989"/>
    </ligand>
</feature>
<evidence type="ECO:0000256" key="6">
    <source>
        <dbReference type="ARBA" id="ARBA00023141"/>
    </source>
</evidence>
<feature type="binding site" evidence="8">
    <location>
        <position position="163"/>
    </location>
    <ligand>
        <name>3-phosphoshikimate</name>
        <dbReference type="ChEBI" id="CHEBI:145989"/>
    </ligand>
</feature>
<dbReference type="STRING" id="28234.SAMN04488588_1160"/>
<feature type="binding site" evidence="8">
    <location>
        <position position="23"/>
    </location>
    <ligand>
        <name>phosphoenolpyruvate</name>
        <dbReference type="ChEBI" id="CHEBI:58702"/>
    </ligand>
</feature>
<evidence type="ECO:0000256" key="7">
    <source>
        <dbReference type="ARBA" id="ARBA00044633"/>
    </source>
</evidence>
<evidence type="ECO:0000256" key="4">
    <source>
        <dbReference type="ARBA" id="ARBA00022605"/>
    </source>
</evidence>
<comment type="similarity">
    <text evidence="2 8">Belongs to the EPSP synthase family.</text>
</comment>
<dbReference type="InterPro" id="IPR036968">
    <property type="entry name" value="Enolpyruvate_Tfrase_sf"/>
</dbReference>
<dbReference type="GO" id="GO:0009073">
    <property type="term" value="P:aromatic amino acid family biosynthetic process"/>
    <property type="evidence" value="ECO:0007669"/>
    <property type="project" value="UniProtKB-KW"/>
</dbReference>
<feature type="active site" description="Proton acceptor" evidence="8">
    <location>
        <position position="310"/>
    </location>
</feature>
<feature type="binding site" evidence="8">
    <location>
        <position position="24"/>
    </location>
    <ligand>
        <name>3-phosphoshikimate</name>
        <dbReference type="ChEBI" id="CHEBI:145989"/>
    </ligand>
</feature>
<organism evidence="10 11">
    <name type="scientific">Geotoga petraea</name>
    <dbReference type="NCBI Taxonomy" id="28234"/>
    <lineage>
        <taxon>Bacteria</taxon>
        <taxon>Thermotogati</taxon>
        <taxon>Thermotogota</taxon>
        <taxon>Thermotogae</taxon>
        <taxon>Petrotogales</taxon>
        <taxon>Petrotogaceae</taxon>
        <taxon>Geotoga</taxon>
    </lineage>
</organism>
<dbReference type="AlphaFoldDB" id="A0A1G6LVM4"/>
<dbReference type="FunFam" id="3.65.10.10:FF:000005">
    <property type="entry name" value="3-phosphoshikimate 1-carboxyvinyltransferase"/>
    <property type="match status" value="1"/>
</dbReference>
<feature type="binding site" evidence="8">
    <location>
        <position position="120"/>
    </location>
    <ligand>
        <name>phosphoenolpyruvate</name>
        <dbReference type="ChEBI" id="CHEBI:58702"/>
    </ligand>
</feature>
<feature type="binding site" evidence="8">
    <location>
        <position position="310"/>
    </location>
    <ligand>
        <name>3-phosphoshikimate</name>
        <dbReference type="ChEBI" id="CHEBI:145989"/>
    </ligand>
</feature>
<dbReference type="InterPro" id="IPR023193">
    <property type="entry name" value="EPSP_synthase_CS"/>
</dbReference>
<dbReference type="EC" id="2.5.1.19" evidence="8"/>
<proteinExistence type="inferred from homology"/>
<accession>A0A1G6LVM4</accession>
<evidence type="ECO:0000313" key="11">
    <source>
        <dbReference type="Proteomes" id="UP000199322"/>
    </source>
</evidence>
<evidence type="ECO:0000256" key="1">
    <source>
        <dbReference type="ARBA" id="ARBA00004811"/>
    </source>
</evidence>
<name>A0A1G6LVM4_9BACT</name>
<dbReference type="UniPathway" id="UPA00053">
    <property type="reaction ID" value="UER00089"/>
</dbReference>
<gene>
    <name evidence="8" type="primary">aroA</name>
    <name evidence="10" type="ORF">SAMN04488588_1160</name>
</gene>
<keyword evidence="5 8" id="KW-0808">Transferase</keyword>
<dbReference type="HAMAP" id="MF_00210">
    <property type="entry name" value="EPSP_synth"/>
    <property type="match status" value="1"/>
</dbReference>
<dbReference type="Proteomes" id="UP000199322">
    <property type="component" value="Unassembled WGS sequence"/>
</dbReference>
<comment type="subunit">
    <text evidence="8">Monomer.</text>
</comment>
<sequence>MSEIFIPPLKKRIKKEINVPSDKSITHRALLLSSISKGKSQIFNPLISEDTKRTINLVKELGAKVDIGANKWVVTPPKSFNVDFDFYSGNSGTTTRISSGLLASIDGHFTILGDASLSQRPMKRIIEPLSEMGAKISCENYKLPMTIIGGNLRGIDYWLKIPSAQVKSSIMFAALRATGKTTIRGAINSRNHTEIMFKNSGVDIEINDNYIEITPSLPTSLNYRIPGDFSSAAYFIAMGLISKKVDLIIKSVNLNKTRTGMFQVLEKMNAKFEIKNFKNDIEPIGDIVPVFSNMINLKNIDENLIPFMIDEIPILVLIQSQSEGRVIFKNLSELRRKETDRINALVQNFEKIGVKIEELNDGFIVEGPQEIKGGEINSFNDHRISMTFAIAGLISKEGIKIKNSNCVDVSFPNFFEIIKGFFS</sequence>
<dbReference type="PROSITE" id="PS00885">
    <property type="entry name" value="EPSP_SYNTHASE_2"/>
    <property type="match status" value="1"/>
</dbReference>
<feature type="binding site" evidence="8">
    <location>
        <position position="337"/>
    </location>
    <ligand>
        <name>3-phosphoshikimate</name>
        <dbReference type="ChEBI" id="CHEBI:145989"/>
    </ligand>
</feature>
<dbReference type="Pfam" id="PF00275">
    <property type="entry name" value="EPSP_synthase"/>
    <property type="match status" value="1"/>
</dbReference>
<evidence type="ECO:0000259" key="9">
    <source>
        <dbReference type="Pfam" id="PF00275"/>
    </source>
</evidence>
<dbReference type="GO" id="GO:0008652">
    <property type="term" value="P:amino acid biosynthetic process"/>
    <property type="evidence" value="ECO:0007669"/>
    <property type="project" value="UniProtKB-KW"/>
</dbReference>
<evidence type="ECO:0000256" key="3">
    <source>
        <dbReference type="ARBA" id="ARBA00022490"/>
    </source>
</evidence>
<feature type="binding site" evidence="8">
    <location>
        <position position="92"/>
    </location>
    <ligand>
        <name>phosphoenolpyruvate</name>
        <dbReference type="ChEBI" id="CHEBI:58702"/>
    </ligand>
</feature>
<evidence type="ECO:0000256" key="5">
    <source>
        <dbReference type="ARBA" id="ARBA00022679"/>
    </source>
</evidence>
<dbReference type="SUPFAM" id="SSF55205">
    <property type="entry name" value="EPT/RTPC-like"/>
    <property type="match status" value="1"/>
</dbReference>
<dbReference type="RefSeq" id="WP_091403556.1">
    <property type="nucleotide sequence ID" value="NZ_FMYV01000004.1"/>
</dbReference>
<comment type="caution">
    <text evidence="8">Lacks conserved residue(s) required for the propagation of feature annotation.</text>
</comment>